<feature type="region of interest" description="Disordered" evidence="1">
    <location>
        <begin position="1"/>
        <end position="36"/>
    </location>
</feature>
<dbReference type="VEuPathDB" id="ToxoDB:BESB_038830"/>
<dbReference type="RefSeq" id="XP_029221434.1">
    <property type="nucleotide sequence ID" value="XM_029362469.1"/>
</dbReference>
<gene>
    <name evidence="2" type="ORF">BESB_038830</name>
</gene>
<feature type="compositionally biased region" description="Polar residues" evidence="1">
    <location>
        <begin position="1"/>
        <end position="15"/>
    </location>
</feature>
<dbReference type="EMBL" id="NWUJ01000002">
    <property type="protein sequence ID" value="PFH37425.1"/>
    <property type="molecule type" value="Genomic_DNA"/>
</dbReference>
<dbReference type="Proteomes" id="UP000224006">
    <property type="component" value="Chromosome II"/>
</dbReference>
<evidence type="ECO:0000313" key="2">
    <source>
        <dbReference type="EMBL" id="PFH37425.1"/>
    </source>
</evidence>
<accession>A0A2A9MHH8</accession>
<sequence length="380" mass="41847">MMSPSAESLPSSCNASPRVMAATPRPGQLLLPQQNTKMPGVSPRKMYIDLYAPPSARSTAPPLSAAGSSSFDSAPASARSLGWFTGPPAGSAPATARYVLPATQEKALGASSSGAFRTGLGCPAALRPLAAATPRRVVQEEPYFKVHSPPYEKLQGKVQSYIDGQGKLHAPPEDHHKLFRNHILCMRRKDLLGLSGTPHPEQYPKRAAAKGSYLEDFRVPAPLDGHHFDHDPLLRNRLTPTDALPYIREQGNVGHPLNFFHNDLMLDNVMLPGQLEHYCPGTVATYVDVPNFGRMQGLYAKQKDGTVYPLITLPKMTPHDIFKTLEKMQAHRRAMRRQNPLWTVLCCQCRETEEEHYEDKVISQMEAAYGFKNGGTMLGQ</sequence>
<protein>
    <submittedName>
        <fullName evidence="2">Uncharacterized protein</fullName>
    </submittedName>
</protein>
<evidence type="ECO:0000256" key="1">
    <source>
        <dbReference type="SAM" id="MobiDB-lite"/>
    </source>
</evidence>
<proteinExistence type="predicted"/>
<dbReference type="OrthoDB" id="329639at2759"/>
<comment type="caution">
    <text evidence="2">The sequence shown here is derived from an EMBL/GenBank/DDBJ whole genome shotgun (WGS) entry which is preliminary data.</text>
</comment>
<dbReference type="KEGG" id="bbes:BESB_038830"/>
<organism evidence="2 3">
    <name type="scientific">Besnoitia besnoiti</name>
    <name type="common">Apicomplexan protozoan</name>
    <dbReference type="NCBI Taxonomy" id="94643"/>
    <lineage>
        <taxon>Eukaryota</taxon>
        <taxon>Sar</taxon>
        <taxon>Alveolata</taxon>
        <taxon>Apicomplexa</taxon>
        <taxon>Conoidasida</taxon>
        <taxon>Coccidia</taxon>
        <taxon>Eucoccidiorida</taxon>
        <taxon>Eimeriorina</taxon>
        <taxon>Sarcocystidae</taxon>
        <taxon>Besnoitia</taxon>
    </lineage>
</organism>
<keyword evidence="3" id="KW-1185">Reference proteome</keyword>
<evidence type="ECO:0000313" key="3">
    <source>
        <dbReference type="Proteomes" id="UP000224006"/>
    </source>
</evidence>
<reference evidence="2 3" key="1">
    <citation type="submission" date="2017-09" db="EMBL/GenBank/DDBJ databases">
        <title>Genome sequencing of Besnoitia besnoiti strain Bb-Ger1.</title>
        <authorList>
            <person name="Schares G."/>
            <person name="Venepally P."/>
            <person name="Lorenzi H.A."/>
        </authorList>
    </citation>
    <scope>NUCLEOTIDE SEQUENCE [LARGE SCALE GENOMIC DNA]</scope>
    <source>
        <strain evidence="2 3">Bb-Ger1</strain>
    </source>
</reference>
<dbReference type="AlphaFoldDB" id="A0A2A9MHH8"/>
<name>A0A2A9MHH8_BESBE</name>
<dbReference type="GeneID" id="40308864"/>